<protein>
    <submittedName>
        <fullName evidence="1">Uncharacterized protein</fullName>
    </submittedName>
</protein>
<dbReference type="KEGG" id="svt:SVTN_37660"/>
<sequence length="91" mass="9673">MAPDGAATGRAAVPVTIATAAGHDRAVEQEGECGQVWHEEEAAENGVGRMHRREALDGDEISAVAWTAITINVFDRTSILGKHPLRDSPAR</sequence>
<organism evidence="1 2">
    <name type="scientific">Streptomyces vietnamensis</name>
    <dbReference type="NCBI Taxonomy" id="362257"/>
    <lineage>
        <taxon>Bacteria</taxon>
        <taxon>Bacillati</taxon>
        <taxon>Actinomycetota</taxon>
        <taxon>Actinomycetes</taxon>
        <taxon>Kitasatosporales</taxon>
        <taxon>Streptomycetaceae</taxon>
        <taxon>Streptomyces</taxon>
    </lineage>
</organism>
<accession>A0A0B5I4Z5</accession>
<dbReference type="EMBL" id="CP010407">
    <property type="protein sequence ID" value="AJF69165.1"/>
    <property type="molecule type" value="Genomic_DNA"/>
</dbReference>
<name>A0A0B5I4Z5_9ACTN</name>
<reference evidence="1 2" key="1">
    <citation type="submission" date="2014-12" db="EMBL/GenBank/DDBJ databases">
        <title>Complete genome sequence of Streptomyces vietnamensis strain GIMV4.0001, a genetic manipulable producer of the benzoisochromanequinone antibiotic granaticin.</title>
        <authorList>
            <person name="Deng M.R."/>
            <person name="Guo J."/>
            <person name="Ma L.Y."/>
            <person name="Feng G.D."/>
            <person name="Mo C.Y."/>
            <person name="Zhu H.H."/>
        </authorList>
    </citation>
    <scope>NUCLEOTIDE SEQUENCE [LARGE SCALE GENOMIC DNA]</scope>
    <source>
        <strain evidence="2">GIMV4.0001</strain>
    </source>
</reference>
<dbReference type="Proteomes" id="UP000031774">
    <property type="component" value="Chromosome"/>
</dbReference>
<dbReference type="RefSeq" id="WP_041133084.1">
    <property type="nucleotide sequence ID" value="NZ_CP010407.1"/>
</dbReference>
<evidence type="ECO:0000313" key="2">
    <source>
        <dbReference type="Proteomes" id="UP000031774"/>
    </source>
</evidence>
<dbReference type="AlphaFoldDB" id="A0A0B5I4Z5"/>
<keyword evidence="2" id="KW-1185">Reference proteome</keyword>
<proteinExistence type="predicted"/>
<gene>
    <name evidence="1" type="ORF">SVTN_37660</name>
</gene>
<dbReference type="HOGENOM" id="CLU_2425819_0_0_11"/>
<evidence type="ECO:0000313" key="1">
    <source>
        <dbReference type="EMBL" id="AJF69165.1"/>
    </source>
</evidence>